<dbReference type="Proteomes" id="UP000237423">
    <property type="component" value="Unassembled WGS sequence"/>
</dbReference>
<name>A0A2S5CHX3_9GAMM</name>
<sequence>MPTVILPPSVLPALLSLQEMLQVFWFQDLPDEEIPPAFWAIKHDDIFYDALQYLPSCLFTEGGPSGRGHSYEDIASLPEGFWLATIMFQLEEGFDTEGWIAIGNMEEEPLRWVVQAYLRIGLTQRAAALERVIAAYIADPYDPDGYAKAADGQLPDLRDDEAAVSKVIAFFRADPDTLFGKIA</sequence>
<organism evidence="1 2">
    <name type="scientific">Methylovulum psychrotolerans</name>
    <dbReference type="NCBI Taxonomy" id="1704499"/>
    <lineage>
        <taxon>Bacteria</taxon>
        <taxon>Pseudomonadati</taxon>
        <taxon>Pseudomonadota</taxon>
        <taxon>Gammaproteobacteria</taxon>
        <taxon>Methylococcales</taxon>
        <taxon>Methylococcaceae</taxon>
        <taxon>Methylovulum</taxon>
    </lineage>
</organism>
<reference evidence="1 2" key="1">
    <citation type="submission" date="2017-11" db="EMBL/GenBank/DDBJ databases">
        <title>Draft Genome Sequence of Methylobacter psychrotolerans Sph1T, an Obligate Methanotroph from Low-Temperature Environments.</title>
        <authorList>
            <person name="Oshkin I.Y."/>
            <person name="Miroshnikov K."/>
            <person name="Belova S.E."/>
            <person name="Korzhenkov A."/>
            <person name="Toshchakov S.V."/>
            <person name="Dedysh S.N."/>
        </authorList>
    </citation>
    <scope>NUCLEOTIDE SEQUENCE [LARGE SCALE GENOMIC DNA]</scope>
    <source>
        <strain evidence="1 2">Sph1</strain>
    </source>
</reference>
<gene>
    <name evidence="1" type="ORF">AADEFJLK_03802</name>
</gene>
<protein>
    <recommendedName>
        <fullName evidence="3">DUF4375 domain-containing protein</fullName>
    </recommendedName>
</protein>
<evidence type="ECO:0000313" key="1">
    <source>
        <dbReference type="EMBL" id="POZ50389.1"/>
    </source>
</evidence>
<accession>A0A2S5CHX3</accession>
<proteinExistence type="predicted"/>
<dbReference type="EMBL" id="PGFZ01000011">
    <property type="protein sequence ID" value="POZ50389.1"/>
    <property type="molecule type" value="Genomic_DNA"/>
</dbReference>
<dbReference type="RefSeq" id="WP_146054667.1">
    <property type="nucleotide sequence ID" value="NZ_PGFZ01000011.1"/>
</dbReference>
<comment type="caution">
    <text evidence="1">The sequence shown here is derived from an EMBL/GenBank/DDBJ whole genome shotgun (WGS) entry which is preliminary data.</text>
</comment>
<evidence type="ECO:0008006" key="3">
    <source>
        <dbReference type="Google" id="ProtNLM"/>
    </source>
</evidence>
<evidence type="ECO:0000313" key="2">
    <source>
        <dbReference type="Proteomes" id="UP000237423"/>
    </source>
</evidence>
<dbReference type="AlphaFoldDB" id="A0A2S5CHX3"/>